<comment type="function">
    <text evidence="6 7">The RecF protein is involved in DNA metabolism; it is required for DNA replication and normal SOS inducibility. RecF binds preferentially to single-stranded, linear DNA. It also seems to bind ATP.</text>
</comment>
<dbReference type="HAMAP" id="MF_00365">
    <property type="entry name" value="RecF"/>
    <property type="match status" value="1"/>
</dbReference>
<comment type="similarity">
    <text evidence="6 7">Belongs to the RecF family.</text>
</comment>
<evidence type="ECO:0000256" key="1">
    <source>
        <dbReference type="ARBA" id="ARBA00022490"/>
    </source>
</evidence>
<dbReference type="Proteomes" id="UP001190925">
    <property type="component" value="Unassembled WGS sequence"/>
</dbReference>
<keyword evidence="4 6" id="KW-0067">ATP-binding</keyword>
<proteinExistence type="inferred from homology"/>
<keyword evidence="10" id="KW-1185">Reference proteome</keyword>
<dbReference type="PANTHER" id="PTHR32182:SF0">
    <property type="entry name" value="DNA REPLICATION AND REPAIR PROTEIN RECF"/>
    <property type="match status" value="1"/>
</dbReference>
<evidence type="ECO:0000256" key="4">
    <source>
        <dbReference type="ARBA" id="ARBA00022840"/>
    </source>
</evidence>
<keyword evidence="5 6" id="KW-0238">DNA-binding</keyword>
<keyword evidence="1 6" id="KW-0963">Cytoplasm</keyword>
<dbReference type="Pfam" id="PF13476">
    <property type="entry name" value="AAA_23"/>
    <property type="match status" value="1"/>
</dbReference>
<organism evidence="9 10">
    <name type="scientific">Candidatus Nanogingivalis gingivitcus</name>
    <dbReference type="NCBI Taxonomy" id="2171992"/>
    <lineage>
        <taxon>Bacteria</taxon>
        <taxon>Candidatus Saccharimonadota</taxon>
        <taxon>Candidatus Nanosyncoccalia</taxon>
        <taxon>Candidatus Nanogingivales</taxon>
        <taxon>Candidatus Nanogingivalaceae</taxon>
        <taxon>Candidatus Nanogingivalis</taxon>
    </lineage>
</organism>
<dbReference type="PANTHER" id="PTHR32182">
    <property type="entry name" value="DNA REPLICATION AND REPAIR PROTEIN RECF"/>
    <property type="match status" value="1"/>
</dbReference>
<dbReference type="InterPro" id="IPR018078">
    <property type="entry name" value="DNA-binding_RecF_CS"/>
</dbReference>
<name>A0ABY0FHL2_9BACT</name>
<evidence type="ECO:0000256" key="2">
    <source>
        <dbReference type="ARBA" id="ARBA00022705"/>
    </source>
</evidence>
<dbReference type="Gene3D" id="3.40.50.300">
    <property type="entry name" value="P-loop containing nucleotide triphosphate hydrolases"/>
    <property type="match status" value="1"/>
</dbReference>
<dbReference type="InterPro" id="IPR027417">
    <property type="entry name" value="P-loop_NTPase"/>
</dbReference>
<evidence type="ECO:0000313" key="9">
    <source>
        <dbReference type="EMBL" id="RYC72463.1"/>
    </source>
</evidence>
<dbReference type="Gene3D" id="1.20.1050.90">
    <property type="entry name" value="RecF/RecN/SMC, N-terminal domain"/>
    <property type="match status" value="1"/>
</dbReference>
<gene>
    <name evidence="6 9" type="primary">recF</name>
    <name evidence="9" type="ORF">G6CMJM_00484</name>
</gene>
<dbReference type="InterPro" id="IPR001238">
    <property type="entry name" value="DNA-binding_RecF"/>
</dbReference>
<evidence type="ECO:0000259" key="8">
    <source>
        <dbReference type="Pfam" id="PF13476"/>
    </source>
</evidence>
<feature type="binding site" evidence="6">
    <location>
        <begin position="30"/>
        <end position="37"/>
    </location>
    <ligand>
        <name>ATP</name>
        <dbReference type="ChEBI" id="CHEBI:30616"/>
    </ligand>
</feature>
<protein>
    <recommendedName>
        <fullName evidence="6 7">DNA replication and repair protein RecF</fullName>
    </recommendedName>
</protein>
<feature type="domain" description="Rad50/SbcC-type AAA" evidence="8">
    <location>
        <begin position="6"/>
        <end position="217"/>
    </location>
</feature>
<dbReference type="PROSITE" id="PS00618">
    <property type="entry name" value="RECF_2"/>
    <property type="match status" value="1"/>
</dbReference>
<reference evidence="9 10" key="2">
    <citation type="journal article" date="2020" name="Cell Rep.">
        <title>Acquisition and Adaptation of Ultra-small Parasitic Reduced Genome Bacteria to Mammalian Hosts.</title>
        <authorList>
            <person name="McLean J.S."/>
            <person name="Bor B."/>
            <person name="Kerns K.A."/>
            <person name="Liu Q."/>
            <person name="To T.T."/>
            <person name="Solden L."/>
            <person name="Hendrickson E.L."/>
            <person name="Wrighton K."/>
            <person name="Shi W."/>
            <person name="He X."/>
        </authorList>
    </citation>
    <scope>NUCLEOTIDE SEQUENCE [LARGE SCALE GENOMIC DNA]</scope>
    <source>
        <strain evidence="9 10">TM7_CMJM_G6_1_HOT_870</strain>
    </source>
</reference>
<dbReference type="RefSeq" id="WP_129718885.1">
    <property type="nucleotide sequence ID" value="NZ_PRLK01000007.1"/>
</dbReference>
<evidence type="ECO:0000256" key="6">
    <source>
        <dbReference type="HAMAP-Rule" id="MF_00365"/>
    </source>
</evidence>
<dbReference type="PROSITE" id="PS00617">
    <property type="entry name" value="RECF_1"/>
    <property type="match status" value="1"/>
</dbReference>
<keyword evidence="6 7" id="KW-0227">DNA damage</keyword>
<sequence>MNITNIRIQNFRSHTDATIELNKKSTLITGKNGSGKTSLLEAIYIAIQGSSFRSSDDEIIKYGNSWYRIDINFEDDHKRIIKFDSNKKQSRKTFDIDGIKKNRLPSNYKIPVILFEPEDLQLLSGSPNRRRNFLDKFLTQAYPSFSISLSRYNKALRHRNALLKQDNVTEDQLFPWNLILSEYAYEITSRRIELIKNINKQIKEIYKQISGVNDDIEIIYNGKEITKQELLQEFIKNNQCDKILGYTTIGPHRHDFIFKFNGRNACDIASRGENRSLILALKFIETDFLADIVDKKPIVLLDDVFSELDKNRQKLLTTHFSSYQTIITSTEAIEVKGVKNILLS</sequence>
<comment type="caution">
    <text evidence="9">The sequence shown here is derived from an EMBL/GenBank/DDBJ whole genome shotgun (WGS) entry which is preliminary data.</text>
</comment>
<evidence type="ECO:0000313" key="10">
    <source>
        <dbReference type="Proteomes" id="UP001190925"/>
    </source>
</evidence>
<evidence type="ECO:0000256" key="3">
    <source>
        <dbReference type="ARBA" id="ARBA00022741"/>
    </source>
</evidence>
<accession>A0ABY0FHL2</accession>
<keyword evidence="6 7" id="KW-0742">SOS response</keyword>
<evidence type="ECO:0000256" key="7">
    <source>
        <dbReference type="RuleBase" id="RU000578"/>
    </source>
</evidence>
<keyword evidence="6 7" id="KW-0234">DNA repair</keyword>
<comment type="subcellular location">
    <subcellularLocation>
        <location evidence="6 7">Cytoplasm</location>
    </subcellularLocation>
</comment>
<evidence type="ECO:0000256" key="5">
    <source>
        <dbReference type="ARBA" id="ARBA00023125"/>
    </source>
</evidence>
<dbReference type="InterPro" id="IPR042174">
    <property type="entry name" value="RecF_2"/>
</dbReference>
<dbReference type="InterPro" id="IPR038729">
    <property type="entry name" value="Rad50/SbcC_AAA"/>
</dbReference>
<dbReference type="NCBIfam" id="TIGR00611">
    <property type="entry name" value="recf"/>
    <property type="match status" value="1"/>
</dbReference>
<dbReference type="SUPFAM" id="SSF52540">
    <property type="entry name" value="P-loop containing nucleoside triphosphate hydrolases"/>
    <property type="match status" value="1"/>
</dbReference>
<reference evidence="9 10" key="1">
    <citation type="journal article" date="2018" name="bioRxiv">
        <title>Evidence of independent acquisition and adaption of ultra-small bacteria to human hosts across the highly diverse yet reduced genomes of the phylum Saccharibacteria.</title>
        <authorList>
            <person name="McLean J.S."/>
            <person name="Bor B."/>
            <person name="To T.T."/>
            <person name="Liu Q."/>
            <person name="Kearns K.A."/>
            <person name="Solden L.M."/>
            <person name="Wrighton K.C."/>
            <person name="He X."/>
            <person name="Shi W."/>
        </authorList>
    </citation>
    <scope>NUCLEOTIDE SEQUENCE [LARGE SCALE GENOMIC DNA]</scope>
    <source>
        <strain evidence="9 10">TM7_CMJM_G6_1_HOT_870</strain>
    </source>
</reference>
<dbReference type="EMBL" id="PRLK01000007">
    <property type="protein sequence ID" value="RYC72463.1"/>
    <property type="molecule type" value="Genomic_DNA"/>
</dbReference>
<keyword evidence="3 6" id="KW-0547">Nucleotide-binding</keyword>
<keyword evidence="2 6" id="KW-0235">DNA replication</keyword>